<keyword evidence="6" id="KW-1185">Reference proteome</keyword>
<reference evidence="5 6" key="1">
    <citation type="journal article" date="2019" name="Int. J. Syst. Evol. Microbiol.">
        <title>The Global Catalogue of Microorganisms (GCM) 10K type strain sequencing project: providing services to taxonomists for standard genome sequencing and annotation.</title>
        <authorList>
            <consortium name="The Broad Institute Genomics Platform"/>
            <consortium name="The Broad Institute Genome Sequencing Center for Infectious Disease"/>
            <person name="Wu L."/>
            <person name="Ma J."/>
        </authorList>
    </citation>
    <scope>NUCLEOTIDE SEQUENCE [LARGE SCALE GENOMIC DNA]</scope>
    <source>
        <strain evidence="5 6">JCM 3272</strain>
    </source>
</reference>
<proteinExistence type="predicted"/>
<evidence type="ECO:0000313" key="5">
    <source>
        <dbReference type="EMBL" id="GAA2341840.1"/>
    </source>
</evidence>
<dbReference type="Pfam" id="PF00196">
    <property type="entry name" value="GerE"/>
    <property type="match status" value="1"/>
</dbReference>
<dbReference type="InterPro" id="IPR000792">
    <property type="entry name" value="Tscrpt_reg_LuxR_C"/>
</dbReference>
<protein>
    <recommendedName>
        <fullName evidence="4">HTH luxR-type domain-containing protein</fullName>
    </recommendedName>
</protein>
<dbReference type="PROSITE" id="PS00622">
    <property type="entry name" value="HTH_LUXR_1"/>
    <property type="match status" value="1"/>
</dbReference>
<dbReference type="PROSITE" id="PS50043">
    <property type="entry name" value="HTH_LUXR_2"/>
    <property type="match status" value="1"/>
</dbReference>
<dbReference type="PANTHER" id="PTHR44688:SF16">
    <property type="entry name" value="DNA-BINDING TRANSCRIPTIONAL ACTIVATOR DEVR_DOSR"/>
    <property type="match status" value="1"/>
</dbReference>
<organism evidence="5 6">
    <name type="scientific">Dactylosporangium salmoneum</name>
    <dbReference type="NCBI Taxonomy" id="53361"/>
    <lineage>
        <taxon>Bacteria</taxon>
        <taxon>Bacillati</taxon>
        <taxon>Actinomycetota</taxon>
        <taxon>Actinomycetes</taxon>
        <taxon>Micromonosporales</taxon>
        <taxon>Micromonosporaceae</taxon>
        <taxon>Dactylosporangium</taxon>
    </lineage>
</organism>
<accession>A0ABN3G0W5</accession>
<evidence type="ECO:0000256" key="1">
    <source>
        <dbReference type="ARBA" id="ARBA00023015"/>
    </source>
</evidence>
<dbReference type="CDD" id="cd06170">
    <property type="entry name" value="LuxR_C_like"/>
    <property type="match status" value="1"/>
</dbReference>
<keyword evidence="1" id="KW-0805">Transcription regulation</keyword>
<evidence type="ECO:0000313" key="6">
    <source>
        <dbReference type="Proteomes" id="UP001501444"/>
    </source>
</evidence>
<dbReference type="Proteomes" id="UP001501444">
    <property type="component" value="Unassembled WGS sequence"/>
</dbReference>
<gene>
    <name evidence="5" type="ORF">GCM10010170_025610</name>
</gene>
<dbReference type="SUPFAM" id="SSF55781">
    <property type="entry name" value="GAF domain-like"/>
    <property type="match status" value="1"/>
</dbReference>
<dbReference type="InterPro" id="IPR029016">
    <property type="entry name" value="GAF-like_dom_sf"/>
</dbReference>
<keyword evidence="3" id="KW-0804">Transcription</keyword>
<dbReference type="InterPro" id="IPR016032">
    <property type="entry name" value="Sig_transdc_resp-reg_C-effctor"/>
</dbReference>
<comment type="caution">
    <text evidence="5">The sequence shown here is derived from an EMBL/GenBank/DDBJ whole genome shotgun (WGS) entry which is preliminary data.</text>
</comment>
<dbReference type="SMART" id="SM00421">
    <property type="entry name" value="HTH_LUXR"/>
    <property type="match status" value="1"/>
</dbReference>
<evidence type="ECO:0000256" key="3">
    <source>
        <dbReference type="ARBA" id="ARBA00023163"/>
    </source>
</evidence>
<evidence type="ECO:0000259" key="4">
    <source>
        <dbReference type="PROSITE" id="PS50043"/>
    </source>
</evidence>
<dbReference type="RefSeq" id="WP_344612533.1">
    <property type="nucleotide sequence ID" value="NZ_BAAARV010000021.1"/>
</dbReference>
<keyword evidence="2" id="KW-0238">DNA-binding</keyword>
<dbReference type="Gene3D" id="1.10.10.10">
    <property type="entry name" value="Winged helix-like DNA-binding domain superfamily/Winged helix DNA-binding domain"/>
    <property type="match status" value="1"/>
</dbReference>
<dbReference type="PANTHER" id="PTHR44688">
    <property type="entry name" value="DNA-BINDING TRANSCRIPTIONAL ACTIVATOR DEVR_DOSR"/>
    <property type="match status" value="1"/>
</dbReference>
<dbReference type="PRINTS" id="PR00038">
    <property type="entry name" value="HTHLUXR"/>
</dbReference>
<sequence length="395" mass="42876">MSVAHSPLTDRALRAIGMLAAKGLPTQTVVEEIVHRVVEVVHVEAFFVAATDPLSGLCLGAGMAYNLSRDLCHPYWEHELQVPDYNKFVDLGPGRAVADLREATGGRLSRSPRFRVLNRICDLEDELRAVFHAGGRTWGILQLNRKSGGRPFSAAERTFVSSVAPLAGKVLRAAALTEPTTPMPDRMPGILVLGADGKVLDATTEARAWLEDVAAGWRIYNDGLLLHPELLNLALAAGEQRAGLPRRARLRTRSGLWLTAQVSPLTGSGNVAVMVQPAKASEMALLLANAYGLTSREIQIAQLISRGRSTDEIAKNLCLSPHTIRDHVKAILDKVDVTSRGGLTSKLYFEQHFPLVETAVLGALDRVRVADSPTEYRRQAGITASRQLSTRPIVS</sequence>
<feature type="domain" description="HTH luxR-type" evidence="4">
    <location>
        <begin position="286"/>
        <end position="353"/>
    </location>
</feature>
<dbReference type="EMBL" id="BAAARV010000021">
    <property type="protein sequence ID" value="GAA2341840.1"/>
    <property type="molecule type" value="Genomic_DNA"/>
</dbReference>
<name>A0ABN3G0W5_9ACTN</name>
<dbReference type="InterPro" id="IPR036388">
    <property type="entry name" value="WH-like_DNA-bd_sf"/>
</dbReference>
<dbReference type="Gene3D" id="3.30.450.40">
    <property type="match status" value="1"/>
</dbReference>
<dbReference type="SUPFAM" id="SSF46894">
    <property type="entry name" value="C-terminal effector domain of the bipartite response regulators"/>
    <property type="match status" value="1"/>
</dbReference>
<evidence type="ECO:0000256" key="2">
    <source>
        <dbReference type="ARBA" id="ARBA00023125"/>
    </source>
</evidence>